<dbReference type="EMBL" id="LJIX01000006">
    <property type="protein sequence ID" value="KQL18805.1"/>
    <property type="molecule type" value="Genomic_DNA"/>
</dbReference>
<dbReference type="AlphaFoldDB" id="A0A0Q3T5Q5"/>
<proteinExistence type="predicted"/>
<dbReference type="RefSeq" id="WP_056683705.1">
    <property type="nucleotide sequence ID" value="NZ_LJIX01000006.1"/>
</dbReference>
<dbReference type="STRING" id="1637975.AN957_09625"/>
<dbReference type="PATRIC" id="fig|1637975.4.peg.1698"/>
<sequence length="101" mass="11569">MSLNITVNSTYKLTSDPMQVIVNRKHIVDPTKSPNWERMKAEGKSGEPRIEWREVAYCRTVEQALNWIAEQTQRDSNAESIAELLGEIQAIRREINAITAK</sequence>
<reference evidence="1 2" key="1">
    <citation type="submission" date="2015-09" db="EMBL/GenBank/DDBJ databases">
        <title>Genome sequencing project for genomic taxonomy and phylogenomics of Bacillus-like bacteria.</title>
        <authorList>
            <person name="Liu B."/>
            <person name="Wang J."/>
            <person name="Zhu Y."/>
            <person name="Liu G."/>
            <person name="Chen Q."/>
            <person name="Chen Z."/>
            <person name="Lan J."/>
            <person name="Che J."/>
            <person name="Ge C."/>
            <person name="Shi H."/>
            <person name="Pan Z."/>
            <person name="Liu X."/>
        </authorList>
    </citation>
    <scope>NUCLEOTIDE SEQUENCE [LARGE SCALE GENOMIC DNA]</scope>
    <source>
        <strain evidence="1 2">FJAT-18043</strain>
    </source>
</reference>
<name>A0A0Q3T5Q5_9BACI</name>
<accession>A0A0Q3T5Q5</accession>
<evidence type="ECO:0000313" key="1">
    <source>
        <dbReference type="EMBL" id="KQL18805.1"/>
    </source>
</evidence>
<keyword evidence="2" id="KW-1185">Reference proteome</keyword>
<comment type="caution">
    <text evidence="1">The sequence shown here is derived from an EMBL/GenBank/DDBJ whole genome shotgun (WGS) entry which is preliminary data.</text>
</comment>
<protein>
    <submittedName>
        <fullName evidence="1">Uncharacterized protein</fullName>
    </submittedName>
</protein>
<gene>
    <name evidence="1" type="ORF">AN957_09625</name>
</gene>
<dbReference type="Proteomes" id="UP000050996">
    <property type="component" value="Unassembled WGS sequence"/>
</dbReference>
<organism evidence="1 2">
    <name type="scientific">Cytobacillus solani</name>
    <dbReference type="NCBI Taxonomy" id="1637975"/>
    <lineage>
        <taxon>Bacteria</taxon>
        <taxon>Bacillati</taxon>
        <taxon>Bacillota</taxon>
        <taxon>Bacilli</taxon>
        <taxon>Bacillales</taxon>
        <taxon>Bacillaceae</taxon>
        <taxon>Cytobacillus</taxon>
    </lineage>
</organism>
<evidence type="ECO:0000313" key="2">
    <source>
        <dbReference type="Proteomes" id="UP000050996"/>
    </source>
</evidence>